<feature type="coiled-coil region" evidence="1">
    <location>
        <begin position="157"/>
        <end position="184"/>
    </location>
</feature>
<sequence>MSNTKNKMQTQTSRALHNAIMKASGKDRPPMLAPSNYKAIDRLKQGESINVQDLETNLYCEFGKFTSQDGESLDLYYLRSQAATRNRGKEITNSPPPIYDSEPEQVIDDEASSKEKEINKIMALISMSFKKIYKPTNNNLRTSLNIRKINVDNTPRTIEELDKIEKLKDRVHKLEEENRILNEKSFKSAKIDTTAPVEDKESFKQGRMIVDIDEDVEVNLEEAQAKEYNLDLQHLEKVLSMQDIDEEKPVEVEKVLEVVTAAKLITKVVTTAKPTTTAAAQVPKASDPRRRRGVVIQDPEETVASVVVHTKVQPKDKEKGILIEEPKPLKGQVQIEQDKDFARQLKAKLNANINWNDVIEQVKRSERQNNAMMTYQALKRKPLTEAQARNNMMIYLKNMAGFKMNFFKGMTYSEIRPLFKKHYNSNQAFLERVEEEVTVQEKEIEEEEELKRHLQIMSNDDDDVYTKATPLASNVPVVDYQIHRENNKPYYKIIKADGSHKLFLSFITLLENFDREDLETLWKLVKETFETTELKNFSNDFLLNILKIMFEKPNIKANVWKDQKGIYGLAKVKSWKLFESCGVHIITLTTTQMFMLVEKKYPLIHFTLQQMLNNVRLEVEEESEMSLELLRLVKRQLNEGYVSE</sequence>
<organism evidence="2">
    <name type="scientific">Tanacetum cinerariifolium</name>
    <name type="common">Dalmatian daisy</name>
    <name type="synonym">Chrysanthemum cinerariifolium</name>
    <dbReference type="NCBI Taxonomy" id="118510"/>
    <lineage>
        <taxon>Eukaryota</taxon>
        <taxon>Viridiplantae</taxon>
        <taxon>Streptophyta</taxon>
        <taxon>Embryophyta</taxon>
        <taxon>Tracheophyta</taxon>
        <taxon>Spermatophyta</taxon>
        <taxon>Magnoliopsida</taxon>
        <taxon>eudicotyledons</taxon>
        <taxon>Gunneridae</taxon>
        <taxon>Pentapetalae</taxon>
        <taxon>asterids</taxon>
        <taxon>campanulids</taxon>
        <taxon>Asterales</taxon>
        <taxon>Asteraceae</taxon>
        <taxon>Asteroideae</taxon>
        <taxon>Anthemideae</taxon>
        <taxon>Anthemidinae</taxon>
        <taxon>Tanacetum</taxon>
    </lineage>
</organism>
<protein>
    <submittedName>
        <fullName evidence="2">Uncharacterized protein</fullName>
    </submittedName>
</protein>
<feature type="coiled-coil region" evidence="1">
    <location>
        <begin position="430"/>
        <end position="457"/>
    </location>
</feature>
<comment type="caution">
    <text evidence="2">The sequence shown here is derived from an EMBL/GenBank/DDBJ whole genome shotgun (WGS) entry which is preliminary data.</text>
</comment>
<keyword evidence="1" id="KW-0175">Coiled coil</keyword>
<name>A0A6L2MBT8_TANCI</name>
<dbReference type="EMBL" id="BKCJ010006249">
    <property type="protein sequence ID" value="GEU71130.1"/>
    <property type="molecule type" value="Genomic_DNA"/>
</dbReference>
<evidence type="ECO:0000313" key="2">
    <source>
        <dbReference type="EMBL" id="GEU71130.1"/>
    </source>
</evidence>
<evidence type="ECO:0000256" key="1">
    <source>
        <dbReference type="SAM" id="Coils"/>
    </source>
</evidence>
<accession>A0A6L2MBT8</accession>
<dbReference type="AlphaFoldDB" id="A0A6L2MBT8"/>
<reference evidence="2" key="1">
    <citation type="journal article" date="2019" name="Sci. Rep.">
        <title>Draft genome of Tanacetum cinerariifolium, the natural source of mosquito coil.</title>
        <authorList>
            <person name="Yamashiro T."/>
            <person name="Shiraishi A."/>
            <person name="Satake H."/>
            <person name="Nakayama K."/>
        </authorList>
    </citation>
    <scope>NUCLEOTIDE SEQUENCE</scope>
</reference>
<gene>
    <name evidence="2" type="ORF">Tci_043108</name>
</gene>
<proteinExistence type="predicted"/>